<name>A0ACB7P4V9_9PEZI</name>
<evidence type="ECO:0000313" key="2">
    <source>
        <dbReference type="Proteomes" id="UP000724584"/>
    </source>
</evidence>
<evidence type="ECO:0000313" key="1">
    <source>
        <dbReference type="EMBL" id="KAH6628240.1"/>
    </source>
</evidence>
<keyword evidence="2" id="KW-1185">Reference proteome</keyword>
<protein>
    <submittedName>
        <fullName evidence="1">Multicopper oxidase-domain-containing protein</fullName>
    </submittedName>
</protein>
<dbReference type="Proteomes" id="UP000724584">
    <property type="component" value="Unassembled WGS sequence"/>
</dbReference>
<proteinExistence type="predicted"/>
<reference evidence="1 2" key="1">
    <citation type="journal article" date="2021" name="Nat. Commun.">
        <title>Genetic determinants of endophytism in the Arabidopsis root mycobiome.</title>
        <authorList>
            <person name="Mesny F."/>
            <person name="Miyauchi S."/>
            <person name="Thiergart T."/>
            <person name="Pickel B."/>
            <person name="Atanasova L."/>
            <person name="Karlsson M."/>
            <person name="Huettel B."/>
            <person name="Barry K.W."/>
            <person name="Haridas S."/>
            <person name="Chen C."/>
            <person name="Bauer D."/>
            <person name="Andreopoulos W."/>
            <person name="Pangilinan J."/>
            <person name="LaButti K."/>
            <person name="Riley R."/>
            <person name="Lipzen A."/>
            <person name="Clum A."/>
            <person name="Drula E."/>
            <person name="Henrissat B."/>
            <person name="Kohler A."/>
            <person name="Grigoriev I.V."/>
            <person name="Martin F.M."/>
            <person name="Hacquard S."/>
        </authorList>
    </citation>
    <scope>NUCLEOTIDE SEQUENCE [LARGE SCALE GENOMIC DNA]</scope>
    <source>
        <strain evidence="1 2">MPI-SDFR-AT-0079</strain>
    </source>
</reference>
<dbReference type="EMBL" id="JAGIZQ010000005">
    <property type="protein sequence ID" value="KAH6628240.1"/>
    <property type="molecule type" value="Genomic_DNA"/>
</dbReference>
<organism evidence="1 2">
    <name type="scientific">Chaetomium tenue</name>
    <dbReference type="NCBI Taxonomy" id="1854479"/>
    <lineage>
        <taxon>Eukaryota</taxon>
        <taxon>Fungi</taxon>
        <taxon>Dikarya</taxon>
        <taxon>Ascomycota</taxon>
        <taxon>Pezizomycotina</taxon>
        <taxon>Sordariomycetes</taxon>
        <taxon>Sordariomycetidae</taxon>
        <taxon>Sordariales</taxon>
        <taxon>Chaetomiaceae</taxon>
        <taxon>Chaetomium</taxon>
    </lineage>
</organism>
<sequence length="595" mass="65687">MGLLRGLIESVVVNALTVLYTATATLTQDNTNGLSLLGTLFAPTLPLFLTNNPLPNGYPWGNLTDSGNNPYTEYPKTGVVRRYELTVSRGFVAPDGYLRDVLLVNGAFPGPLIEANWGDTIIVNVHNNITGPEDGTAIHWHGFLQHETPWEDGAPGISQCPIPPRKSYSYEFIASLYGTSWYHAHYSAQYTGGILGPIVVHGPTKEKYDVDVGPILLSDWYHKEYSDIIEEMLAPNGSPKVTSDNNLINGKMNFDCSTVAPGDKTPCANNAGISKFKFKTGKTHKLRLVNSGGDGVQRFSIDEHMLTVVAEDFVPVRPYNTSVVTLGVGQRADVLVTANVGKANSAFWMRSNLTTCAPARQPNAVAAVYYDQADTSTTPSSKAWDIPNADLCANEDLHITEPLYPIPLPEPTLTQSMDIELYKNATNVTLWKFNGVSMRTDYNSPVILLANDGNFTYPAQWNVVNYHKHRSIRIIVNNKGPVAHPMHLHGHNFFILHEGPGDWDGTIVRPSNPHRRDVHLVRGNGHLVIQIDGAPGVWAFHCHIAWHASGGFLASLIIEPEKVERMHIPHDVEKNCRAWDMWSKYNVVDQIDSGT</sequence>
<comment type="caution">
    <text evidence="1">The sequence shown here is derived from an EMBL/GenBank/DDBJ whole genome shotgun (WGS) entry which is preliminary data.</text>
</comment>
<accession>A0ACB7P4V9</accession>
<gene>
    <name evidence="1" type="ORF">F5144DRAFT_300350</name>
</gene>